<accession>A0A1H6BJI2</accession>
<dbReference type="Proteomes" id="UP000236752">
    <property type="component" value="Unassembled WGS sequence"/>
</dbReference>
<gene>
    <name evidence="2" type="ORF">SAMN04488045_3603</name>
</gene>
<dbReference type="InterPro" id="IPR043904">
    <property type="entry name" value="PhoD_2-like"/>
</dbReference>
<dbReference type="GO" id="GO:0016020">
    <property type="term" value="C:membrane"/>
    <property type="evidence" value="ECO:0007669"/>
    <property type="project" value="TreeGrafter"/>
</dbReference>
<evidence type="ECO:0000313" key="2">
    <source>
        <dbReference type="EMBL" id="SEG60899.1"/>
    </source>
</evidence>
<dbReference type="InterPro" id="IPR038607">
    <property type="entry name" value="PhoD-like_sf"/>
</dbReference>
<evidence type="ECO:0000259" key="1">
    <source>
        <dbReference type="Pfam" id="PF19050"/>
    </source>
</evidence>
<evidence type="ECO:0000313" key="3">
    <source>
        <dbReference type="Proteomes" id="UP000236752"/>
    </source>
</evidence>
<dbReference type="InterPro" id="IPR029052">
    <property type="entry name" value="Metallo-depent_PP-like"/>
</dbReference>
<sequence>MEFGPILIWRGTDSDNVSLAAVMSLRSENPPLGFSVGNMPVDPKRLAEIDGHVIWRFDFALPVGQVAEYAYGEQTFPVDTRYDGDLNIGFVSCNGQENGDLERDPEERNLMWNDLAARADATPYHLMLHGGDQVYADEVTNAHKLTRHWPDDLSDDFTEAELEDLFQSLRAAYLHRYGQVYSAAPFARVMARTPSLMMWDDHDICDGWGSLKPEIVDHPIAQTLFRAAREAFLLFQHAATDADVPQLFLDQTGRSLAWRYDLPGVSIIAPDLRSERTRDRIMGENGWAAMESATQDVQERVILVSSVPLLGPRLSVLEWIFNTFHIVKKYHDDLRDQWQSRAHRVEWQRMLQTVLNLEDQGATVTAVSGEIHLATRAVMDSPKGGVQQLVASGISHPAPPKLYALSLGTFARLGEAPLAGHPIKIAPLPGQHHNYSAERNYLNFRRLNGLWEAQWSLEDSGNTPWLTL</sequence>
<dbReference type="Pfam" id="PF19050">
    <property type="entry name" value="PhoD_2"/>
    <property type="match status" value="1"/>
</dbReference>
<dbReference type="PANTHER" id="PTHR46689:SF1">
    <property type="entry name" value="PHOD-LIKE PHOSPHATASE DOMAIN-CONTAINING PROTEIN"/>
    <property type="match status" value="1"/>
</dbReference>
<dbReference type="RefSeq" id="WP_234994824.1">
    <property type="nucleotide sequence ID" value="NZ_FNUZ01000007.1"/>
</dbReference>
<name>A0A1H6BJI2_9RHOB</name>
<dbReference type="SUPFAM" id="SSF56300">
    <property type="entry name" value="Metallo-dependent phosphatases"/>
    <property type="match status" value="1"/>
</dbReference>
<dbReference type="Gene3D" id="3.60.21.70">
    <property type="entry name" value="PhoD-like phosphatase"/>
    <property type="match status" value="1"/>
</dbReference>
<protein>
    <submittedName>
        <fullName evidence="2">PhoD-like phosphatase</fullName>
    </submittedName>
</protein>
<keyword evidence="3" id="KW-1185">Reference proteome</keyword>
<dbReference type="PANTHER" id="PTHR46689">
    <property type="entry name" value="MEMBRANE PROTEIN, PUTATIVE-RELATED"/>
    <property type="match status" value="1"/>
</dbReference>
<dbReference type="EMBL" id="FNUZ01000007">
    <property type="protein sequence ID" value="SEG60899.1"/>
    <property type="molecule type" value="Genomic_DNA"/>
</dbReference>
<dbReference type="InterPro" id="IPR018946">
    <property type="entry name" value="PhoD-like_MPP"/>
</dbReference>
<proteinExistence type="predicted"/>
<dbReference type="AlphaFoldDB" id="A0A1H6BJI2"/>
<reference evidence="2 3" key="1">
    <citation type="submission" date="2016-10" db="EMBL/GenBank/DDBJ databases">
        <authorList>
            <person name="de Groot N.N."/>
        </authorList>
    </citation>
    <scope>NUCLEOTIDE SEQUENCE [LARGE SCALE GENOMIC DNA]</scope>
    <source>
        <strain evidence="2 3">DSM 26915</strain>
    </source>
</reference>
<feature type="domain" description="PhoD-like phosphatase" evidence="1">
    <location>
        <begin position="109"/>
        <end position="329"/>
    </location>
</feature>
<dbReference type="CDD" id="cd07389">
    <property type="entry name" value="MPP_PhoD"/>
    <property type="match status" value="1"/>
</dbReference>
<organism evidence="2 3">
    <name type="scientific">Thalassococcus halodurans</name>
    <dbReference type="NCBI Taxonomy" id="373675"/>
    <lineage>
        <taxon>Bacteria</taxon>
        <taxon>Pseudomonadati</taxon>
        <taxon>Pseudomonadota</taxon>
        <taxon>Alphaproteobacteria</taxon>
        <taxon>Rhodobacterales</taxon>
        <taxon>Roseobacteraceae</taxon>
        <taxon>Thalassococcus</taxon>
    </lineage>
</organism>